<evidence type="ECO:0000313" key="4">
    <source>
        <dbReference type="EMBL" id="WOO40485.1"/>
    </source>
</evidence>
<accession>A0AAQ3L7J2</accession>
<name>A0AAQ3L7J2_9BACT</name>
<keyword evidence="6" id="KW-1185">Reference proteome</keyword>
<evidence type="ECO:0000313" key="6">
    <source>
        <dbReference type="Proteomes" id="UP001304300"/>
    </source>
</evidence>
<dbReference type="EMBL" id="CP136920">
    <property type="protein sequence ID" value="WOO40387.1"/>
    <property type="molecule type" value="Genomic_DNA"/>
</dbReference>
<reference evidence="3 6" key="1">
    <citation type="submission" date="2023-10" db="EMBL/GenBank/DDBJ databases">
        <title>Rubellicoccus peritrichatus gen. nov., sp. nov., isolated from an algae of coral reef tank.</title>
        <authorList>
            <person name="Luo J."/>
        </authorList>
    </citation>
    <scope>NUCLEOTIDE SEQUENCE [LARGE SCALE GENOMIC DNA]</scope>
    <source>
        <strain evidence="3 6">CR14</strain>
    </source>
</reference>
<feature type="region of interest" description="Disordered" evidence="1">
    <location>
        <begin position="1"/>
        <end position="50"/>
    </location>
</feature>
<evidence type="ECO:0000313" key="3">
    <source>
        <dbReference type="EMBL" id="WOO40436.1"/>
    </source>
</evidence>
<proteinExistence type="predicted"/>
<sequence length="165" mass="18065">MNSENQDTDISALHIKAAGSSPSKRRNAQAPGAIAFNTRSDGGVVPHDSLNPREIMENKEDGEEETNQALEALNGIFQLSIGNSKNPLAAGRKIIILAFLIAPSRFKENSFADMAHSLGMTNYGVTKIAHKLADELGIQSSLFYHSDARKACRKARLRYLKEAKR</sequence>
<evidence type="ECO:0000313" key="5">
    <source>
        <dbReference type="EMBL" id="WOO40534.1"/>
    </source>
</evidence>
<dbReference type="EMBL" id="CP136920">
    <property type="protein sequence ID" value="WOO40485.1"/>
    <property type="molecule type" value="Genomic_DNA"/>
</dbReference>
<dbReference type="KEGG" id="puo:RZN69_18080"/>
<dbReference type="KEGG" id="puo:RZN69_17590"/>
<evidence type="ECO:0000256" key="1">
    <source>
        <dbReference type="SAM" id="MobiDB-lite"/>
    </source>
</evidence>
<dbReference type="Proteomes" id="UP001304300">
    <property type="component" value="Chromosome"/>
</dbReference>
<gene>
    <name evidence="2" type="ORF">RZN69_17345</name>
    <name evidence="3" type="ORF">RZN69_17590</name>
    <name evidence="4" type="ORF">RZN69_17835</name>
    <name evidence="5" type="ORF">RZN69_18080</name>
</gene>
<organism evidence="3 6">
    <name type="scientific">Rubellicoccus peritrichatus</name>
    <dbReference type="NCBI Taxonomy" id="3080537"/>
    <lineage>
        <taxon>Bacteria</taxon>
        <taxon>Pseudomonadati</taxon>
        <taxon>Verrucomicrobiota</taxon>
        <taxon>Opitutia</taxon>
        <taxon>Puniceicoccales</taxon>
        <taxon>Cerasicoccaceae</taxon>
        <taxon>Rubellicoccus</taxon>
    </lineage>
</organism>
<dbReference type="EMBL" id="CP136920">
    <property type="protein sequence ID" value="WOO40436.1"/>
    <property type="molecule type" value="Genomic_DNA"/>
</dbReference>
<protein>
    <submittedName>
        <fullName evidence="3">Uncharacterized protein</fullName>
    </submittedName>
</protein>
<dbReference type="RefSeq" id="WP_317832613.1">
    <property type="nucleotide sequence ID" value="NZ_CP136920.1"/>
</dbReference>
<dbReference type="KEGG" id="puo:RZN69_17835"/>
<evidence type="ECO:0000313" key="2">
    <source>
        <dbReference type="EMBL" id="WOO40387.1"/>
    </source>
</evidence>
<dbReference type="EMBL" id="CP136920">
    <property type="protein sequence ID" value="WOO40534.1"/>
    <property type="molecule type" value="Genomic_DNA"/>
</dbReference>
<dbReference type="AlphaFoldDB" id="A0AAQ3L7J2"/>
<dbReference type="KEGG" id="puo:RZN69_17345"/>